<evidence type="ECO:0008006" key="5">
    <source>
        <dbReference type="Google" id="ProtNLM"/>
    </source>
</evidence>
<feature type="binding site" evidence="2">
    <location>
        <position position="39"/>
    </location>
    <ligand>
        <name>Fe cation</name>
        <dbReference type="ChEBI" id="CHEBI:24875"/>
        <label>2</label>
    </ligand>
</feature>
<dbReference type="Proteomes" id="UP000176303">
    <property type="component" value="Unassembled WGS sequence"/>
</dbReference>
<feature type="active site" description="Proton donor" evidence="1">
    <location>
        <position position="68"/>
    </location>
</feature>
<keyword evidence="2" id="KW-0479">Metal-binding</keyword>
<evidence type="ECO:0000256" key="1">
    <source>
        <dbReference type="PIRSR" id="PIRSR004789-50"/>
    </source>
</evidence>
<comment type="caution">
    <text evidence="3">The sequence shown here is derived from an EMBL/GenBank/DDBJ whole genome shotgun (WGS) entry which is preliminary data.</text>
</comment>
<reference evidence="3 4" key="1">
    <citation type="journal article" date="2016" name="Nat. Commun.">
        <title>Thousands of microbial genomes shed light on interconnected biogeochemical processes in an aquifer system.</title>
        <authorList>
            <person name="Anantharaman K."/>
            <person name="Brown C.T."/>
            <person name="Hug L.A."/>
            <person name="Sharon I."/>
            <person name="Castelle C.J."/>
            <person name="Probst A.J."/>
            <person name="Thomas B.C."/>
            <person name="Singh A."/>
            <person name="Wilkins M.J."/>
            <person name="Karaoz U."/>
            <person name="Brodie E.L."/>
            <person name="Williams K.H."/>
            <person name="Hubbard S.S."/>
            <person name="Banfield J.F."/>
        </authorList>
    </citation>
    <scope>NUCLEOTIDE SEQUENCE [LARGE SCALE GENOMIC DNA]</scope>
</reference>
<dbReference type="PANTHER" id="PTHR36303:SF1">
    <property type="entry name" value="2',3'-CYCLIC-NUCLEOTIDE 2'-PHOSPHODIESTERASE"/>
    <property type="match status" value="1"/>
</dbReference>
<feature type="binding site" evidence="2">
    <location>
        <position position="156"/>
    </location>
    <ligand>
        <name>Fe cation</name>
        <dbReference type="ChEBI" id="CHEBI:24875"/>
        <label>2</label>
    </ligand>
</feature>
<dbReference type="GO" id="GO:0046872">
    <property type="term" value="F:metal ion binding"/>
    <property type="evidence" value="ECO:0007669"/>
    <property type="project" value="UniProtKB-KW"/>
</dbReference>
<dbReference type="EMBL" id="MGDZ01000021">
    <property type="protein sequence ID" value="OGL73735.1"/>
    <property type="molecule type" value="Genomic_DNA"/>
</dbReference>
<gene>
    <name evidence="3" type="ORF">A3D72_03190</name>
</gene>
<sequence>MKILIFGDIVGKIGRRALSAVLPDLRKKHQPDLVIANGENLAHGKGITRSTVDEMFAAGVDILTGGNHTFEGKEGPLLLGDPLYRGRILRPGNYPEGVPGIGFATKEVGTRRVCVINLQGRVFMKAAVDDPLRAFDRLLAEASALAKPQIVMVDFHSEATSEGNAFGWYADGRATAVWGTHTHVPTADERILPGGTAFQTDVGMTGFASGVIGVAKEGPIKTMQTALPVVHELPDEGPAVANALLVEADPKTGKATSVERIQRYVEIR</sequence>
<dbReference type="STRING" id="1802391.A3D72_03190"/>
<accession>A0A1F7U630</accession>
<organism evidence="3 4">
    <name type="scientific">Candidatus Uhrbacteria bacterium RIFCSPHIGHO2_02_FULL_57_19</name>
    <dbReference type="NCBI Taxonomy" id="1802391"/>
    <lineage>
        <taxon>Bacteria</taxon>
        <taxon>Candidatus Uhriibacteriota</taxon>
    </lineage>
</organism>
<dbReference type="SUPFAM" id="SSF56300">
    <property type="entry name" value="Metallo-dependent phosphatases"/>
    <property type="match status" value="1"/>
</dbReference>
<feature type="binding site" evidence="2">
    <location>
        <position position="8"/>
    </location>
    <ligand>
        <name>Fe cation</name>
        <dbReference type="ChEBI" id="CHEBI:24875"/>
        <label>1</label>
    </ligand>
</feature>
<dbReference type="AlphaFoldDB" id="A0A1F7U630"/>
<feature type="binding site" evidence="2">
    <location>
        <position position="183"/>
    </location>
    <ligand>
        <name>Fe cation</name>
        <dbReference type="ChEBI" id="CHEBI:24875"/>
        <label>1</label>
    </ligand>
</feature>
<dbReference type="PANTHER" id="PTHR36303">
    <property type="entry name" value="2',3'-CYCLIC-NUCLEOTIDE 2'-PHOSPHODIESTERASE"/>
    <property type="match status" value="1"/>
</dbReference>
<dbReference type="InterPro" id="IPR029052">
    <property type="entry name" value="Metallo-depent_PP-like"/>
</dbReference>
<feature type="binding site" evidence="2">
    <location>
        <position position="39"/>
    </location>
    <ligand>
        <name>Fe cation</name>
        <dbReference type="ChEBI" id="CHEBI:24875"/>
        <label>1</label>
    </ligand>
</feature>
<evidence type="ECO:0000313" key="4">
    <source>
        <dbReference type="Proteomes" id="UP000176303"/>
    </source>
</evidence>
<dbReference type="PIRSF" id="PIRSF004789">
    <property type="entry name" value="DR1281"/>
    <property type="match status" value="1"/>
</dbReference>
<feature type="binding site" evidence="2">
    <location>
        <position position="40"/>
    </location>
    <ligand>
        <name>Fe cation</name>
        <dbReference type="ChEBI" id="CHEBI:24875"/>
        <label>1</label>
    </ligand>
</feature>
<proteinExistence type="predicted"/>
<dbReference type="Pfam" id="PF13277">
    <property type="entry name" value="YmdB"/>
    <property type="match status" value="1"/>
</dbReference>
<name>A0A1F7U630_9BACT</name>
<dbReference type="GO" id="GO:0004113">
    <property type="term" value="F:2',3'-cyclic-nucleotide 3'-phosphodiesterase activity"/>
    <property type="evidence" value="ECO:0007669"/>
    <property type="project" value="TreeGrafter"/>
</dbReference>
<protein>
    <recommendedName>
        <fullName evidence="5">Metallophosphoesterase</fullName>
    </recommendedName>
</protein>
<feature type="binding site" evidence="2">
    <location>
        <position position="67"/>
    </location>
    <ligand>
        <name>Fe cation</name>
        <dbReference type="ChEBI" id="CHEBI:24875"/>
        <label>2</label>
    </ligand>
</feature>
<evidence type="ECO:0000313" key="3">
    <source>
        <dbReference type="EMBL" id="OGL73735.1"/>
    </source>
</evidence>
<evidence type="ECO:0000256" key="2">
    <source>
        <dbReference type="PIRSR" id="PIRSR004789-51"/>
    </source>
</evidence>
<feature type="binding site" evidence="2">
    <location>
        <position position="181"/>
    </location>
    <ligand>
        <name>Fe cation</name>
        <dbReference type="ChEBI" id="CHEBI:24875"/>
        <label>2</label>
    </ligand>
</feature>
<dbReference type="InterPro" id="IPR005235">
    <property type="entry name" value="YmdB-like"/>
</dbReference>
<dbReference type="Gene3D" id="3.60.21.10">
    <property type="match status" value="1"/>
</dbReference>